<dbReference type="InterPro" id="IPR011701">
    <property type="entry name" value="MFS"/>
</dbReference>
<evidence type="ECO:0000256" key="6">
    <source>
        <dbReference type="SAM" id="MobiDB-lite"/>
    </source>
</evidence>
<dbReference type="Pfam" id="PF07690">
    <property type="entry name" value="MFS_1"/>
    <property type="match status" value="1"/>
</dbReference>
<feature type="transmembrane region" description="Helical" evidence="7">
    <location>
        <begin position="313"/>
        <end position="335"/>
    </location>
</feature>
<feature type="transmembrane region" description="Helical" evidence="7">
    <location>
        <begin position="149"/>
        <end position="168"/>
    </location>
</feature>
<organism evidence="8 9">
    <name type="scientific">Micromonospora pisi</name>
    <dbReference type="NCBI Taxonomy" id="589240"/>
    <lineage>
        <taxon>Bacteria</taxon>
        <taxon>Bacillati</taxon>
        <taxon>Actinomycetota</taxon>
        <taxon>Actinomycetes</taxon>
        <taxon>Micromonosporales</taxon>
        <taxon>Micromonosporaceae</taxon>
        <taxon>Micromonospora</taxon>
    </lineage>
</organism>
<feature type="transmembrane region" description="Helical" evidence="7">
    <location>
        <begin position="372"/>
        <end position="395"/>
    </location>
</feature>
<evidence type="ECO:0000313" key="9">
    <source>
        <dbReference type="Proteomes" id="UP000277671"/>
    </source>
</evidence>
<keyword evidence="4 7" id="KW-1133">Transmembrane helix</keyword>
<accession>A0A495JAG1</accession>
<dbReference type="InterPro" id="IPR036259">
    <property type="entry name" value="MFS_trans_sf"/>
</dbReference>
<evidence type="ECO:0000256" key="3">
    <source>
        <dbReference type="ARBA" id="ARBA00022692"/>
    </source>
</evidence>
<dbReference type="OrthoDB" id="9815525at2"/>
<feature type="transmembrane region" description="Helical" evidence="7">
    <location>
        <begin position="174"/>
        <end position="194"/>
    </location>
</feature>
<sequence length="438" mass="44921">MTSTLAGPERPLSRDRDFLIFWLVQTLSVGGASFSYVAIPLLVLDSTGSVSQMGLLTGVSGAAGIVAGIFAGGLVDRVDRRRLLIWCDAVRAPLYALVPLVWWGGPQLWLLYVIMPLGSAVAMVFQVGYVSAVPSLVPAARITQANGRLFASYASAGVVGPMLAGGLSALLGPAAAIGVDAATFAASALGLCLVRLRRPGPAPAAHPAGGGRDDPVGSARADAGGDRSTVGRRPVTGDLLVGARFLWRQPVLRALTGRLALLTFLTFGLTDLYVYHLKQGLGRSDATVGYVLAVAALGTVAAALLVAPARRRLGFGVCWIGSYAFAGTGVVLLAGTADARTVAALAAVVVFGTSLAGICSLSLRQEITPDPLLGRVTSAFWTVHTAPGPLGAALFTAAAGHWGTARIFLLIGVGCLLVAGSAVATPIGRSRIRLPRQA</sequence>
<dbReference type="GO" id="GO:0005886">
    <property type="term" value="C:plasma membrane"/>
    <property type="evidence" value="ECO:0007669"/>
    <property type="project" value="UniProtKB-SubCell"/>
</dbReference>
<keyword evidence="9" id="KW-1185">Reference proteome</keyword>
<feature type="region of interest" description="Disordered" evidence="6">
    <location>
        <begin position="203"/>
        <end position="230"/>
    </location>
</feature>
<feature type="transmembrane region" description="Helical" evidence="7">
    <location>
        <begin position="20"/>
        <end position="44"/>
    </location>
</feature>
<feature type="transmembrane region" description="Helical" evidence="7">
    <location>
        <begin position="83"/>
        <end position="103"/>
    </location>
</feature>
<reference evidence="8 9" key="1">
    <citation type="submission" date="2018-10" db="EMBL/GenBank/DDBJ databases">
        <title>Sequencing the genomes of 1000 actinobacteria strains.</title>
        <authorList>
            <person name="Klenk H.-P."/>
        </authorList>
    </citation>
    <scope>NUCLEOTIDE SEQUENCE [LARGE SCALE GENOMIC DNA]</scope>
    <source>
        <strain evidence="8 9">DSM 45175</strain>
    </source>
</reference>
<dbReference type="RefSeq" id="WP_121161393.1">
    <property type="nucleotide sequence ID" value="NZ_RBKT01000001.1"/>
</dbReference>
<dbReference type="CDD" id="cd06173">
    <property type="entry name" value="MFS_MefA_like"/>
    <property type="match status" value="1"/>
</dbReference>
<dbReference type="EMBL" id="RBKT01000001">
    <property type="protein sequence ID" value="RKR85813.1"/>
    <property type="molecule type" value="Genomic_DNA"/>
</dbReference>
<evidence type="ECO:0000256" key="5">
    <source>
        <dbReference type="ARBA" id="ARBA00023136"/>
    </source>
</evidence>
<dbReference type="PANTHER" id="PTHR23513:SF6">
    <property type="entry name" value="MAJOR FACILITATOR SUPERFAMILY ASSOCIATED DOMAIN-CONTAINING PROTEIN"/>
    <property type="match status" value="1"/>
</dbReference>
<dbReference type="GO" id="GO:0022857">
    <property type="term" value="F:transmembrane transporter activity"/>
    <property type="evidence" value="ECO:0007669"/>
    <property type="project" value="InterPro"/>
</dbReference>
<evidence type="ECO:0000256" key="1">
    <source>
        <dbReference type="ARBA" id="ARBA00004651"/>
    </source>
</evidence>
<feature type="transmembrane region" description="Helical" evidence="7">
    <location>
        <begin position="287"/>
        <end position="306"/>
    </location>
</feature>
<dbReference type="Proteomes" id="UP000277671">
    <property type="component" value="Unassembled WGS sequence"/>
</dbReference>
<keyword evidence="3 7" id="KW-0812">Transmembrane</keyword>
<feature type="transmembrane region" description="Helical" evidence="7">
    <location>
        <begin position="255"/>
        <end position="275"/>
    </location>
</feature>
<dbReference type="AlphaFoldDB" id="A0A495JAG1"/>
<evidence type="ECO:0000256" key="2">
    <source>
        <dbReference type="ARBA" id="ARBA00022475"/>
    </source>
</evidence>
<comment type="subcellular location">
    <subcellularLocation>
        <location evidence="1">Cell membrane</location>
        <topology evidence="1">Multi-pass membrane protein</topology>
    </subcellularLocation>
</comment>
<dbReference type="PANTHER" id="PTHR23513">
    <property type="entry name" value="INTEGRAL MEMBRANE EFFLUX PROTEIN-RELATED"/>
    <property type="match status" value="1"/>
</dbReference>
<name>A0A495JAG1_9ACTN</name>
<dbReference type="Gene3D" id="1.20.1250.20">
    <property type="entry name" value="MFS general substrate transporter like domains"/>
    <property type="match status" value="1"/>
</dbReference>
<keyword evidence="2" id="KW-1003">Cell membrane</keyword>
<feature type="transmembrane region" description="Helical" evidence="7">
    <location>
        <begin position="109"/>
        <end position="137"/>
    </location>
</feature>
<dbReference type="SUPFAM" id="SSF103473">
    <property type="entry name" value="MFS general substrate transporter"/>
    <property type="match status" value="1"/>
</dbReference>
<gene>
    <name evidence="8" type="ORF">BDK92_0022</name>
</gene>
<feature type="transmembrane region" description="Helical" evidence="7">
    <location>
        <begin position="50"/>
        <end position="71"/>
    </location>
</feature>
<proteinExistence type="predicted"/>
<protein>
    <submittedName>
        <fullName evidence="8">Putative MFS family arabinose efflux permease</fullName>
    </submittedName>
</protein>
<keyword evidence="5 7" id="KW-0472">Membrane</keyword>
<comment type="caution">
    <text evidence="8">The sequence shown here is derived from an EMBL/GenBank/DDBJ whole genome shotgun (WGS) entry which is preliminary data.</text>
</comment>
<evidence type="ECO:0000256" key="4">
    <source>
        <dbReference type="ARBA" id="ARBA00022989"/>
    </source>
</evidence>
<feature type="transmembrane region" description="Helical" evidence="7">
    <location>
        <begin position="341"/>
        <end position="363"/>
    </location>
</feature>
<evidence type="ECO:0000256" key="7">
    <source>
        <dbReference type="SAM" id="Phobius"/>
    </source>
</evidence>
<evidence type="ECO:0000313" key="8">
    <source>
        <dbReference type="EMBL" id="RKR85813.1"/>
    </source>
</evidence>
<feature type="transmembrane region" description="Helical" evidence="7">
    <location>
        <begin position="407"/>
        <end position="427"/>
    </location>
</feature>